<dbReference type="RefSeq" id="WP_283224196.1">
    <property type="nucleotide sequence ID" value="NZ_JASGBH010000005.1"/>
</dbReference>
<dbReference type="SMART" id="SM00448">
    <property type="entry name" value="REC"/>
    <property type="match status" value="1"/>
</dbReference>
<sequence length="127" mass="14151">MSNPVLIDVIDDNPDIRRMLGLVLKAQGYQVRTHESANAFLKSEASSEPSLLILDVRMPGMSGLELYRQLLAQDQKHAVIFMSGESQPHEIAAANSSVPVDFLWKPFSTQQLLQAIDKGIQQLRQAH</sequence>
<feature type="domain" description="Response regulatory" evidence="3">
    <location>
        <begin position="6"/>
        <end position="120"/>
    </location>
</feature>
<evidence type="ECO:0000256" key="1">
    <source>
        <dbReference type="ARBA" id="ARBA00022553"/>
    </source>
</evidence>
<comment type="caution">
    <text evidence="4">The sequence shown here is derived from an EMBL/GenBank/DDBJ whole genome shotgun (WGS) entry which is preliminary data.</text>
</comment>
<evidence type="ECO:0000259" key="3">
    <source>
        <dbReference type="PROSITE" id="PS50110"/>
    </source>
</evidence>
<gene>
    <name evidence="4" type="ORF">QLQ16_08140</name>
</gene>
<name>A0ABT6X6S7_9BURK</name>
<dbReference type="InterPro" id="IPR050595">
    <property type="entry name" value="Bact_response_regulator"/>
</dbReference>
<accession>A0ABT6X6S7</accession>
<dbReference type="SUPFAM" id="SSF52172">
    <property type="entry name" value="CheY-like"/>
    <property type="match status" value="1"/>
</dbReference>
<dbReference type="InterPro" id="IPR011006">
    <property type="entry name" value="CheY-like_superfamily"/>
</dbReference>
<evidence type="ECO:0000256" key="2">
    <source>
        <dbReference type="PROSITE-ProRule" id="PRU00169"/>
    </source>
</evidence>
<organism evidence="4 5">
    <name type="scientific">Limnohabitans lacus</name>
    <dbReference type="NCBI Taxonomy" id="3045173"/>
    <lineage>
        <taxon>Bacteria</taxon>
        <taxon>Pseudomonadati</taxon>
        <taxon>Pseudomonadota</taxon>
        <taxon>Betaproteobacteria</taxon>
        <taxon>Burkholderiales</taxon>
        <taxon>Comamonadaceae</taxon>
        <taxon>Limnohabitans</taxon>
    </lineage>
</organism>
<keyword evidence="1 2" id="KW-0597">Phosphoprotein</keyword>
<reference evidence="4" key="1">
    <citation type="submission" date="2023-05" db="EMBL/GenBank/DDBJ databases">
        <title>Limnohabitans sp. strain HM2-2 Genome sequencing and assembly.</title>
        <authorList>
            <person name="Jung Y."/>
        </authorList>
    </citation>
    <scope>NUCLEOTIDE SEQUENCE</scope>
    <source>
        <strain evidence="4">HM2-2</strain>
    </source>
</reference>
<proteinExistence type="predicted"/>
<evidence type="ECO:0000313" key="4">
    <source>
        <dbReference type="EMBL" id="MDI9233803.1"/>
    </source>
</evidence>
<dbReference type="Gene3D" id="3.40.50.2300">
    <property type="match status" value="1"/>
</dbReference>
<dbReference type="PROSITE" id="PS50110">
    <property type="entry name" value="RESPONSE_REGULATORY"/>
    <property type="match status" value="1"/>
</dbReference>
<keyword evidence="5" id="KW-1185">Reference proteome</keyword>
<dbReference type="InterPro" id="IPR001789">
    <property type="entry name" value="Sig_transdc_resp-reg_receiver"/>
</dbReference>
<dbReference type="Proteomes" id="UP001431902">
    <property type="component" value="Unassembled WGS sequence"/>
</dbReference>
<dbReference type="EMBL" id="JASGBH010000005">
    <property type="protein sequence ID" value="MDI9233803.1"/>
    <property type="molecule type" value="Genomic_DNA"/>
</dbReference>
<dbReference type="PANTHER" id="PTHR44591:SF25">
    <property type="entry name" value="CHEMOTAXIS TWO-COMPONENT RESPONSE REGULATOR"/>
    <property type="match status" value="1"/>
</dbReference>
<feature type="modified residue" description="4-aspartylphosphate" evidence="2">
    <location>
        <position position="55"/>
    </location>
</feature>
<dbReference type="PANTHER" id="PTHR44591">
    <property type="entry name" value="STRESS RESPONSE REGULATOR PROTEIN 1"/>
    <property type="match status" value="1"/>
</dbReference>
<protein>
    <submittedName>
        <fullName evidence="4">Response regulator</fullName>
    </submittedName>
</protein>
<dbReference type="Pfam" id="PF00072">
    <property type="entry name" value="Response_reg"/>
    <property type="match status" value="1"/>
</dbReference>
<evidence type="ECO:0000313" key="5">
    <source>
        <dbReference type="Proteomes" id="UP001431902"/>
    </source>
</evidence>